<dbReference type="InterPro" id="IPR018247">
    <property type="entry name" value="EF_Hand_1_Ca_BS"/>
</dbReference>
<evidence type="ECO:0000256" key="1">
    <source>
        <dbReference type="SAM" id="SignalP"/>
    </source>
</evidence>
<dbReference type="GO" id="GO:0005509">
    <property type="term" value="F:calcium ion binding"/>
    <property type="evidence" value="ECO:0007669"/>
    <property type="project" value="InterPro"/>
</dbReference>
<gene>
    <name evidence="3" type="ORF">KDD17_03760</name>
</gene>
<feature type="signal peptide" evidence="1">
    <location>
        <begin position="1"/>
        <end position="19"/>
    </location>
</feature>
<organism evidence="3 4">
    <name type="scientific">Sulfitobacter albidus</name>
    <dbReference type="NCBI Taxonomy" id="2829501"/>
    <lineage>
        <taxon>Bacteria</taxon>
        <taxon>Pseudomonadati</taxon>
        <taxon>Pseudomonadota</taxon>
        <taxon>Alphaproteobacteria</taxon>
        <taxon>Rhodobacterales</taxon>
        <taxon>Roseobacteraceae</taxon>
        <taxon>Sulfitobacter</taxon>
    </lineage>
</organism>
<dbReference type="AlphaFoldDB" id="A0A975JER5"/>
<dbReference type="InterPro" id="IPR002048">
    <property type="entry name" value="EF_hand_dom"/>
</dbReference>
<dbReference type="Gene3D" id="1.10.238.10">
    <property type="entry name" value="EF-hand"/>
    <property type="match status" value="1"/>
</dbReference>
<feature type="chain" id="PRO_5037938265" description="EF-hand domain-containing protein" evidence="1">
    <location>
        <begin position="20"/>
        <end position="190"/>
    </location>
</feature>
<dbReference type="Pfam" id="PF13202">
    <property type="entry name" value="EF-hand_5"/>
    <property type="match status" value="1"/>
</dbReference>
<evidence type="ECO:0000313" key="4">
    <source>
        <dbReference type="Proteomes" id="UP000683291"/>
    </source>
</evidence>
<feature type="domain" description="EF-hand" evidence="2">
    <location>
        <begin position="154"/>
        <end position="189"/>
    </location>
</feature>
<evidence type="ECO:0000259" key="2">
    <source>
        <dbReference type="PROSITE" id="PS50222"/>
    </source>
</evidence>
<dbReference type="SUPFAM" id="SSF47473">
    <property type="entry name" value="EF-hand"/>
    <property type="match status" value="1"/>
</dbReference>
<proteinExistence type="predicted"/>
<keyword evidence="1" id="KW-0732">Signal</keyword>
<accession>A0A975JER5</accession>
<protein>
    <recommendedName>
        <fullName evidence="2">EF-hand domain-containing protein</fullName>
    </recommendedName>
</protein>
<evidence type="ECO:0000313" key="3">
    <source>
        <dbReference type="EMBL" id="QUJ77152.1"/>
    </source>
</evidence>
<dbReference type="Proteomes" id="UP000683291">
    <property type="component" value="Chromosome 1"/>
</dbReference>
<dbReference type="PROSITE" id="PS00018">
    <property type="entry name" value="EF_HAND_1"/>
    <property type="match status" value="1"/>
</dbReference>
<dbReference type="EMBL" id="CP073581">
    <property type="protein sequence ID" value="QUJ77152.1"/>
    <property type="molecule type" value="Genomic_DNA"/>
</dbReference>
<name>A0A975JER5_9RHOB</name>
<sequence>MAMKYVLFSLMMCALPVAAQDRDSLIAVLETRIPGATLKDLRADPDRFLTEAAGVVLGFGGPAGIDADGIEAAIAAERARVRARELRRLLEADLNDDLAVSTAEMAVVIGAASATMRGRLMGWHLDADRDGDGTASWAELRAFGRARARAALGAEDAQALRRLMIFDTDADGRVTVAELRRAIALLNPPG</sequence>
<reference evidence="3" key="1">
    <citation type="submission" date="2021-04" db="EMBL/GenBank/DDBJ databases">
        <title>Complete genome sequence for Sulfitobacter sp. strain JK7-1.</title>
        <authorList>
            <person name="Park S.-J."/>
        </authorList>
    </citation>
    <scope>NUCLEOTIDE SEQUENCE</scope>
    <source>
        <strain evidence="3">JK7-1</strain>
    </source>
</reference>
<dbReference type="RefSeq" id="WP_212705347.1">
    <property type="nucleotide sequence ID" value="NZ_CP073581.1"/>
</dbReference>
<keyword evidence="4" id="KW-1185">Reference proteome</keyword>
<dbReference type="InterPro" id="IPR011992">
    <property type="entry name" value="EF-hand-dom_pair"/>
</dbReference>
<dbReference type="PROSITE" id="PS50222">
    <property type="entry name" value="EF_HAND_2"/>
    <property type="match status" value="1"/>
</dbReference>
<dbReference type="KEGG" id="sual:KDD17_03760"/>